<accession>A0ABP7Y0T3</accession>
<gene>
    <name evidence="3" type="primary">cofD</name>
    <name evidence="3" type="ORF">GCM10022416_04890</name>
</gene>
<dbReference type="InterPro" id="IPR002882">
    <property type="entry name" value="CofD"/>
</dbReference>
<dbReference type="RefSeq" id="WP_345016923.1">
    <property type="nucleotide sequence ID" value="NZ_BAABDO010000004.1"/>
</dbReference>
<dbReference type="InterPro" id="IPR038136">
    <property type="entry name" value="CofD-like_dom_sf"/>
</dbReference>
<keyword evidence="2" id="KW-0460">Magnesium</keyword>
<sequence length="315" mass="32951">MKIVALAGGIGGARFLRGLRLAAPDAEITVIGNTGDDISLFGLRVCPDLDTVMYTLGGGINEEQGWGRADESFTVKEELAAYGVGPSWFGLGDRDFATHIVRTQMLAAGYPLSAVTEALCDRWKPGVRLIPMTDDQVETHVVIEDDKGRRAIHFQEWWVRLRASVPARSIAAVGADDAKPAPGVLDAIQEADVVLFPPSNPVVSIGTILSVPGIRDAVAARTVVGVSPIIGGAPVRGMADACLTAIGVETSAAAVAAHYGPDLLDGWLVDETDAGVQVPGIAVRSRPLLMTDERAAADIAGAALDLARELTKDAA</sequence>
<dbReference type="GO" id="GO:0016740">
    <property type="term" value="F:transferase activity"/>
    <property type="evidence" value="ECO:0007669"/>
    <property type="project" value="UniProtKB-KW"/>
</dbReference>
<dbReference type="CDD" id="cd07186">
    <property type="entry name" value="CofD_like"/>
    <property type="match status" value="1"/>
</dbReference>
<dbReference type="SUPFAM" id="SSF142338">
    <property type="entry name" value="CofD-like"/>
    <property type="match status" value="1"/>
</dbReference>
<dbReference type="Pfam" id="PF01933">
    <property type="entry name" value="CofD"/>
    <property type="match status" value="1"/>
</dbReference>
<dbReference type="PANTHER" id="PTHR43007:SF1">
    <property type="entry name" value="2-PHOSPHO-L-LACTATE TRANSFERASE"/>
    <property type="match status" value="1"/>
</dbReference>
<dbReference type="Proteomes" id="UP001500266">
    <property type="component" value="Unassembled WGS sequence"/>
</dbReference>
<dbReference type="PANTHER" id="PTHR43007">
    <property type="entry name" value="2-PHOSPHO-L-LACTATE TRANSFERASE"/>
    <property type="match status" value="1"/>
</dbReference>
<dbReference type="Gene3D" id="1.10.8.240">
    <property type="entry name" value="CofD-like domain"/>
    <property type="match status" value="1"/>
</dbReference>
<keyword evidence="4" id="KW-1185">Reference proteome</keyword>
<dbReference type="HAMAP" id="MF_01257">
    <property type="entry name" value="CofD"/>
    <property type="match status" value="1"/>
</dbReference>
<evidence type="ECO:0000256" key="1">
    <source>
        <dbReference type="ARBA" id="ARBA00022679"/>
    </source>
</evidence>
<proteinExistence type="inferred from homology"/>
<dbReference type="NCBIfam" id="TIGR01819">
    <property type="entry name" value="F420_cofD"/>
    <property type="match status" value="1"/>
</dbReference>
<dbReference type="EMBL" id="BAABDO010000004">
    <property type="protein sequence ID" value="GAA4128856.1"/>
    <property type="molecule type" value="Genomic_DNA"/>
</dbReference>
<name>A0ABP7Y0T3_9ACTN</name>
<keyword evidence="1 3" id="KW-0808">Transferase</keyword>
<dbReference type="InterPro" id="IPR010115">
    <property type="entry name" value="FbiA/CofD"/>
</dbReference>
<evidence type="ECO:0000313" key="3">
    <source>
        <dbReference type="EMBL" id="GAA4128856.1"/>
    </source>
</evidence>
<reference evidence="4" key="1">
    <citation type="journal article" date="2019" name="Int. J. Syst. Evol. Microbiol.">
        <title>The Global Catalogue of Microorganisms (GCM) 10K type strain sequencing project: providing services to taxonomists for standard genome sequencing and annotation.</title>
        <authorList>
            <consortium name="The Broad Institute Genomics Platform"/>
            <consortium name="The Broad Institute Genome Sequencing Center for Infectious Disease"/>
            <person name="Wu L."/>
            <person name="Ma J."/>
        </authorList>
    </citation>
    <scope>NUCLEOTIDE SEQUENCE [LARGE SCALE GENOMIC DNA]</scope>
    <source>
        <strain evidence="4">JCM 17316</strain>
    </source>
</reference>
<evidence type="ECO:0000313" key="4">
    <source>
        <dbReference type="Proteomes" id="UP001500266"/>
    </source>
</evidence>
<protein>
    <submittedName>
        <fullName evidence="3">2-phospho-L-lactate transferase</fullName>
    </submittedName>
</protein>
<comment type="caution">
    <text evidence="3">The sequence shown here is derived from an EMBL/GenBank/DDBJ whole genome shotgun (WGS) entry which is preliminary data.</text>
</comment>
<evidence type="ECO:0000256" key="2">
    <source>
        <dbReference type="ARBA" id="ARBA00022842"/>
    </source>
</evidence>
<dbReference type="Gene3D" id="3.40.50.10680">
    <property type="entry name" value="CofD-like domains"/>
    <property type="match status" value="1"/>
</dbReference>
<organism evidence="3 4">
    <name type="scientific">Actinomadura keratinilytica</name>
    <dbReference type="NCBI Taxonomy" id="547461"/>
    <lineage>
        <taxon>Bacteria</taxon>
        <taxon>Bacillati</taxon>
        <taxon>Actinomycetota</taxon>
        <taxon>Actinomycetes</taxon>
        <taxon>Streptosporangiales</taxon>
        <taxon>Thermomonosporaceae</taxon>
        <taxon>Actinomadura</taxon>
    </lineage>
</organism>